<protein>
    <submittedName>
        <fullName evidence="1">Uncharacterized protein</fullName>
    </submittedName>
</protein>
<organism evidence="1 2">
    <name type="scientific">Ensete ventricosum</name>
    <name type="common">Abyssinian banana</name>
    <name type="synonym">Musa ensete</name>
    <dbReference type="NCBI Taxonomy" id="4639"/>
    <lineage>
        <taxon>Eukaryota</taxon>
        <taxon>Viridiplantae</taxon>
        <taxon>Streptophyta</taxon>
        <taxon>Embryophyta</taxon>
        <taxon>Tracheophyta</taxon>
        <taxon>Spermatophyta</taxon>
        <taxon>Magnoliopsida</taxon>
        <taxon>Liliopsida</taxon>
        <taxon>Zingiberales</taxon>
        <taxon>Musaceae</taxon>
        <taxon>Ensete</taxon>
    </lineage>
</organism>
<sequence>MNPRWVSNKLGASPPHCWGDTDQRMAYEVSWLGTAGAPLATSVRRRPISRGFSAKSISACGVDGAPGSAAPVDRRWYNPERRKRKFYPPPKPVRRWVQAEDTTLHDCPSKGTISDLIHFKVVFEVKDVLPRSFFLFVEKEKPML</sequence>
<comment type="caution">
    <text evidence="1">The sequence shown here is derived from an EMBL/GenBank/DDBJ whole genome shotgun (WGS) entry which is preliminary data.</text>
</comment>
<dbReference type="EMBL" id="AMZH03003298">
    <property type="protein sequence ID" value="RRT72765.1"/>
    <property type="molecule type" value="Genomic_DNA"/>
</dbReference>
<name>A0A427A965_ENSVE</name>
<dbReference type="AlphaFoldDB" id="A0A427A965"/>
<gene>
    <name evidence="1" type="ORF">B296_00011343</name>
</gene>
<evidence type="ECO:0000313" key="1">
    <source>
        <dbReference type="EMBL" id="RRT72765.1"/>
    </source>
</evidence>
<accession>A0A427A965</accession>
<dbReference type="Proteomes" id="UP000287651">
    <property type="component" value="Unassembled WGS sequence"/>
</dbReference>
<proteinExistence type="predicted"/>
<reference evidence="1 2" key="1">
    <citation type="journal article" date="2014" name="Agronomy (Basel)">
        <title>A Draft Genome Sequence for Ensete ventricosum, the Drought-Tolerant Tree Against Hunger.</title>
        <authorList>
            <person name="Harrison J."/>
            <person name="Moore K.A."/>
            <person name="Paszkiewicz K."/>
            <person name="Jones T."/>
            <person name="Grant M."/>
            <person name="Ambacheew D."/>
            <person name="Muzemil S."/>
            <person name="Studholme D.J."/>
        </authorList>
    </citation>
    <scope>NUCLEOTIDE SEQUENCE [LARGE SCALE GENOMIC DNA]</scope>
</reference>
<evidence type="ECO:0000313" key="2">
    <source>
        <dbReference type="Proteomes" id="UP000287651"/>
    </source>
</evidence>